<reference evidence="3 4" key="1">
    <citation type="journal article" date="2013" name="Genome Announc.">
        <title>Draft Genome Sequence of 'Candidatus Halobonum tyrrellensis' Strain G22, Isolated from the Hypersaline Waters of Lake Tyrrell, Australia.</title>
        <authorList>
            <person name="Ugalde J.A."/>
            <person name="Narasingarao P."/>
            <person name="Kuo S."/>
            <person name="Podell S."/>
            <person name="Allen E.E."/>
        </authorList>
    </citation>
    <scope>NUCLEOTIDE SEQUENCE [LARGE SCALE GENOMIC DNA]</scope>
    <source>
        <strain evidence="3 4">G22</strain>
    </source>
</reference>
<organism evidence="3 4">
    <name type="scientific">Candidatus Halobonum tyrrellensis G22</name>
    <dbReference type="NCBI Taxonomy" id="1324957"/>
    <lineage>
        <taxon>Archaea</taxon>
        <taxon>Methanobacteriati</taxon>
        <taxon>Methanobacteriota</taxon>
        <taxon>Stenosarchaea group</taxon>
        <taxon>Halobacteria</taxon>
        <taxon>Halobacteriales</taxon>
        <taxon>Haloferacaceae</taxon>
        <taxon>Candidatus Halobonum</taxon>
    </lineage>
</organism>
<proteinExistence type="predicted"/>
<dbReference type="AlphaFoldDB" id="V4HPF5"/>
<name>V4HPF5_9EURY</name>
<dbReference type="Proteomes" id="UP000017840">
    <property type="component" value="Unassembled WGS sequence"/>
</dbReference>
<comment type="caution">
    <text evidence="3">The sequence shown here is derived from an EMBL/GenBank/DDBJ whole genome shotgun (WGS) entry which is preliminary data.</text>
</comment>
<dbReference type="OrthoDB" id="240542at2157"/>
<dbReference type="Pfam" id="PF26492">
    <property type="entry name" value="DUF8160"/>
    <property type="match status" value="1"/>
</dbReference>
<dbReference type="eggNOG" id="arCOG06154">
    <property type="taxonomic scope" value="Archaea"/>
</dbReference>
<feature type="compositionally biased region" description="Basic and acidic residues" evidence="1">
    <location>
        <begin position="7"/>
        <end position="52"/>
    </location>
</feature>
<evidence type="ECO:0000256" key="1">
    <source>
        <dbReference type="SAM" id="MobiDB-lite"/>
    </source>
</evidence>
<protein>
    <recommendedName>
        <fullName evidence="2">DUF8160 domain-containing protein</fullName>
    </recommendedName>
</protein>
<sequence length="125" mass="14626">MANETGDSVKDRFAKRFEDETEQSAERETTENRDQSSKTENTSKTDRTEISPKNDWTNHSVYLSDDLASSLSRSYKRLDLDLDEEYGLSIKKTRHYYPLIVELGLEQLDDLDSKEVKDRLERLED</sequence>
<evidence type="ECO:0000259" key="2">
    <source>
        <dbReference type="Pfam" id="PF26492"/>
    </source>
</evidence>
<gene>
    <name evidence="3" type="ORF">K933_02361</name>
</gene>
<evidence type="ECO:0000313" key="3">
    <source>
        <dbReference type="EMBL" id="ESP89789.1"/>
    </source>
</evidence>
<dbReference type="EMBL" id="ASGZ01000005">
    <property type="protein sequence ID" value="ESP89789.1"/>
    <property type="molecule type" value="Genomic_DNA"/>
</dbReference>
<evidence type="ECO:0000313" key="4">
    <source>
        <dbReference type="Proteomes" id="UP000017840"/>
    </source>
</evidence>
<keyword evidence="4" id="KW-1185">Reference proteome</keyword>
<accession>V4HPF5</accession>
<feature type="domain" description="DUF8160" evidence="2">
    <location>
        <begin position="5"/>
        <end position="125"/>
    </location>
</feature>
<dbReference type="InterPro" id="IPR058474">
    <property type="entry name" value="DUF8160"/>
</dbReference>
<dbReference type="RefSeq" id="WP_023393064.1">
    <property type="nucleotide sequence ID" value="NZ_ASGZ01000005.1"/>
</dbReference>
<feature type="region of interest" description="Disordered" evidence="1">
    <location>
        <begin position="1"/>
        <end position="59"/>
    </location>
</feature>